<dbReference type="InterPro" id="IPR000169">
    <property type="entry name" value="Pept_cys_AS"/>
</dbReference>
<dbReference type="SUPFAM" id="SSF54001">
    <property type="entry name" value="Cysteine proteinases"/>
    <property type="match status" value="1"/>
</dbReference>
<dbReference type="PROSITE" id="PS00139">
    <property type="entry name" value="THIOL_PROTEASE_CYS"/>
    <property type="match status" value="1"/>
</dbReference>
<evidence type="ECO:0000256" key="1">
    <source>
        <dbReference type="ARBA" id="ARBA00008455"/>
    </source>
</evidence>
<evidence type="ECO:0000259" key="5">
    <source>
        <dbReference type="SMART" id="SM00645"/>
    </source>
</evidence>
<protein>
    <recommendedName>
        <fullName evidence="10">Peptidase C1A papain C-terminal domain-containing protein</fullName>
    </recommendedName>
</protein>
<feature type="domain" description="Cathepsin propeptide inhibitor" evidence="6">
    <location>
        <begin position="18"/>
        <end position="73"/>
    </location>
</feature>
<feature type="domain" description="Peptidase C1A papain C-terminal" evidence="5">
    <location>
        <begin position="111"/>
        <end position="360"/>
    </location>
</feature>
<keyword evidence="9" id="KW-1185">Reference proteome</keyword>
<dbReference type="FunFam" id="3.90.70.10:FF:000039">
    <property type="entry name" value="Cysteine proteinase 2, putative"/>
    <property type="match status" value="1"/>
</dbReference>
<keyword evidence="3" id="KW-1015">Disulfide bond</keyword>
<dbReference type="GO" id="GO:0006508">
    <property type="term" value="P:proteolysis"/>
    <property type="evidence" value="ECO:0007669"/>
    <property type="project" value="InterPro"/>
</dbReference>
<comment type="similarity">
    <text evidence="1">Belongs to the peptidase C1 family.</text>
</comment>
<dbReference type="PROSITE" id="PS00640">
    <property type="entry name" value="THIOL_PROTEASE_ASN"/>
    <property type="match status" value="1"/>
</dbReference>
<proteinExistence type="inferred from homology"/>
<evidence type="ECO:0000256" key="3">
    <source>
        <dbReference type="ARBA" id="ARBA00023157"/>
    </source>
</evidence>
<reference evidence="7" key="1">
    <citation type="submission" date="2021-01" db="EMBL/GenBank/DDBJ databases">
        <authorList>
            <person name="Corre E."/>
            <person name="Pelletier E."/>
            <person name="Niang G."/>
            <person name="Scheremetjew M."/>
            <person name="Finn R."/>
            <person name="Kale V."/>
            <person name="Holt S."/>
            <person name="Cochrane G."/>
            <person name="Meng A."/>
            <person name="Brown T."/>
            <person name="Cohen L."/>
        </authorList>
    </citation>
    <scope>NUCLEOTIDE SEQUENCE</scope>
    <source>
        <strain evidence="7">CCMP1756</strain>
    </source>
</reference>
<dbReference type="EMBL" id="CAKKNE010000002">
    <property type="protein sequence ID" value="CAH0369363.1"/>
    <property type="molecule type" value="Genomic_DNA"/>
</dbReference>
<dbReference type="SMART" id="SM00645">
    <property type="entry name" value="Pept_C1"/>
    <property type="match status" value="1"/>
</dbReference>
<evidence type="ECO:0008006" key="10">
    <source>
        <dbReference type="Google" id="ProtNLM"/>
    </source>
</evidence>
<dbReference type="Gene3D" id="3.90.70.10">
    <property type="entry name" value="Cysteine proteinases"/>
    <property type="match status" value="1"/>
</dbReference>
<dbReference type="InterPro" id="IPR039417">
    <property type="entry name" value="Peptidase_C1A_papain-like"/>
</dbReference>
<dbReference type="InterPro" id="IPR013201">
    <property type="entry name" value="Prot_inhib_I29"/>
</dbReference>
<evidence type="ECO:0000313" key="8">
    <source>
        <dbReference type="EMBL" id="CAH0369363.1"/>
    </source>
</evidence>
<sequence>MHRLILTLLLTSAAAMRFEDYEVAFNKKYSFGERMIRRAHFEQSLQRVAAHNAGGHSWRAGINQFSDLSDEEFKNSYLMRPQKCSATNTVGVPGETAHLRGAENKKKTADLPPSIDWRSRGIVSEVKNQGGCGSCWTFSTTGALEAHLALKAGAWRAPRLSEQQLVDCAGAFDTKGCDGGLPSHAFEYIKHAGGLSTEFAYPYHAKDQKCSFNASASVTAPQSNGIGIRVPGGSVNLTKGDEVALKYYLATKGPVSVAFDVASDFRDYKSGVYSSTICSHDAEHASHRAKKNVATRAHRSMSTQVNHAVLAVGYGVDPVSAKPYWLIKNSWDYTWGDSGYFRMEAFKNMCGVADCNSFPDLYGA</sequence>
<name>A0A7S3ZKW8_9STRA</name>
<dbReference type="AlphaFoldDB" id="A0A7S3ZKW8"/>
<dbReference type="PANTHER" id="PTHR12411">
    <property type="entry name" value="CYSTEINE PROTEASE FAMILY C1-RELATED"/>
    <property type="match status" value="1"/>
</dbReference>
<dbReference type="PROSITE" id="PS00639">
    <property type="entry name" value="THIOL_PROTEASE_HIS"/>
    <property type="match status" value="1"/>
</dbReference>
<dbReference type="OrthoDB" id="190265at2759"/>
<feature type="signal peptide" evidence="4">
    <location>
        <begin position="1"/>
        <end position="15"/>
    </location>
</feature>
<reference evidence="8" key="2">
    <citation type="submission" date="2021-11" db="EMBL/GenBank/DDBJ databases">
        <authorList>
            <consortium name="Genoscope - CEA"/>
            <person name="William W."/>
        </authorList>
    </citation>
    <scope>NUCLEOTIDE SEQUENCE</scope>
</reference>
<dbReference type="InterPro" id="IPR025660">
    <property type="entry name" value="Pept_his_AS"/>
</dbReference>
<feature type="chain" id="PRO_5036403973" description="Peptidase C1A papain C-terminal domain-containing protein" evidence="4">
    <location>
        <begin position="16"/>
        <end position="364"/>
    </location>
</feature>
<keyword evidence="2" id="KW-0865">Zymogen</keyword>
<gene>
    <name evidence="7" type="ORF">PCAL00307_LOCUS1555</name>
    <name evidence="8" type="ORF">PECAL_2P24840</name>
</gene>
<dbReference type="InterPro" id="IPR013128">
    <property type="entry name" value="Peptidase_C1A"/>
</dbReference>
<evidence type="ECO:0000256" key="2">
    <source>
        <dbReference type="ARBA" id="ARBA00023145"/>
    </source>
</evidence>
<dbReference type="Pfam" id="PF08246">
    <property type="entry name" value="Inhibitor_I29"/>
    <property type="match status" value="1"/>
</dbReference>
<dbReference type="Proteomes" id="UP000789595">
    <property type="component" value="Unassembled WGS sequence"/>
</dbReference>
<organism evidence="7">
    <name type="scientific">Pelagomonas calceolata</name>
    <dbReference type="NCBI Taxonomy" id="35677"/>
    <lineage>
        <taxon>Eukaryota</taxon>
        <taxon>Sar</taxon>
        <taxon>Stramenopiles</taxon>
        <taxon>Ochrophyta</taxon>
        <taxon>Pelagophyceae</taxon>
        <taxon>Pelagomonadales</taxon>
        <taxon>Pelagomonadaceae</taxon>
        <taxon>Pelagomonas</taxon>
    </lineage>
</organism>
<dbReference type="InterPro" id="IPR000668">
    <property type="entry name" value="Peptidase_C1A_C"/>
</dbReference>
<keyword evidence="4" id="KW-0732">Signal</keyword>
<evidence type="ECO:0000256" key="4">
    <source>
        <dbReference type="SAM" id="SignalP"/>
    </source>
</evidence>
<dbReference type="CDD" id="cd02248">
    <property type="entry name" value="Peptidase_C1A"/>
    <property type="match status" value="1"/>
</dbReference>
<accession>A0A7S3ZKW8</accession>
<dbReference type="Pfam" id="PF00112">
    <property type="entry name" value="Peptidase_C1"/>
    <property type="match status" value="2"/>
</dbReference>
<dbReference type="SMART" id="SM00848">
    <property type="entry name" value="Inhibitor_I29"/>
    <property type="match status" value="1"/>
</dbReference>
<evidence type="ECO:0000313" key="9">
    <source>
        <dbReference type="Proteomes" id="UP000789595"/>
    </source>
</evidence>
<evidence type="ECO:0000313" key="7">
    <source>
        <dbReference type="EMBL" id="CAE0686121.1"/>
    </source>
</evidence>
<dbReference type="InterPro" id="IPR025661">
    <property type="entry name" value="Pept_asp_AS"/>
</dbReference>
<dbReference type="GO" id="GO:0008234">
    <property type="term" value="F:cysteine-type peptidase activity"/>
    <property type="evidence" value="ECO:0007669"/>
    <property type="project" value="InterPro"/>
</dbReference>
<dbReference type="InterPro" id="IPR038765">
    <property type="entry name" value="Papain-like_cys_pep_sf"/>
</dbReference>
<dbReference type="EMBL" id="HBIW01001802">
    <property type="protein sequence ID" value="CAE0686121.1"/>
    <property type="molecule type" value="Transcribed_RNA"/>
</dbReference>
<dbReference type="PRINTS" id="PR00705">
    <property type="entry name" value="PAPAIN"/>
</dbReference>
<evidence type="ECO:0000259" key="6">
    <source>
        <dbReference type="SMART" id="SM00848"/>
    </source>
</evidence>